<dbReference type="InterPro" id="IPR032675">
    <property type="entry name" value="LRR_dom_sf"/>
</dbReference>
<feature type="domain" description="Disease resistance protein Roq1-like winged-helix" evidence="5">
    <location>
        <begin position="282"/>
        <end position="352"/>
    </location>
</feature>
<evidence type="ECO:0000256" key="2">
    <source>
        <dbReference type="ARBA" id="ARBA00022737"/>
    </source>
</evidence>
<comment type="caution">
    <text evidence="7">The sequence shown here is derived from an EMBL/GenBank/DDBJ whole genome shotgun (WGS) entry which is preliminary data.</text>
</comment>
<dbReference type="AlphaFoldDB" id="A0AAW1Y599"/>
<evidence type="ECO:0000256" key="3">
    <source>
        <dbReference type="ARBA" id="ARBA00022821"/>
    </source>
</evidence>
<dbReference type="PANTHER" id="PTHR11017">
    <property type="entry name" value="LEUCINE-RICH REPEAT-CONTAINING PROTEIN"/>
    <property type="match status" value="1"/>
</dbReference>
<dbReference type="Gene3D" id="1.10.8.430">
    <property type="entry name" value="Helical domain of apoptotic protease-activating factors"/>
    <property type="match status" value="1"/>
</dbReference>
<protein>
    <submittedName>
        <fullName evidence="7">Uncharacterized protein</fullName>
    </submittedName>
</protein>
<reference evidence="7 8" key="1">
    <citation type="journal article" date="2023" name="G3 (Bethesda)">
        <title>A chromosome-length genome assembly and annotation of blackberry (Rubus argutus, cv. 'Hillquist').</title>
        <authorList>
            <person name="Bruna T."/>
            <person name="Aryal R."/>
            <person name="Dudchenko O."/>
            <person name="Sargent D.J."/>
            <person name="Mead D."/>
            <person name="Buti M."/>
            <person name="Cavallini A."/>
            <person name="Hytonen T."/>
            <person name="Andres J."/>
            <person name="Pham M."/>
            <person name="Weisz D."/>
            <person name="Mascagni F."/>
            <person name="Usai G."/>
            <person name="Natali L."/>
            <person name="Bassil N."/>
            <person name="Fernandez G.E."/>
            <person name="Lomsadze A."/>
            <person name="Armour M."/>
            <person name="Olukolu B."/>
            <person name="Poorten T."/>
            <person name="Britton C."/>
            <person name="Davik J."/>
            <person name="Ashrafi H."/>
            <person name="Aiden E.L."/>
            <person name="Borodovsky M."/>
            <person name="Worthington M."/>
        </authorList>
    </citation>
    <scope>NUCLEOTIDE SEQUENCE [LARGE SCALE GENOMIC DNA]</scope>
    <source>
        <strain evidence="7">PI 553951</strain>
    </source>
</reference>
<accession>A0AAW1Y599</accession>
<dbReference type="InterPro" id="IPR002182">
    <property type="entry name" value="NB-ARC"/>
</dbReference>
<dbReference type="GO" id="GO:0006952">
    <property type="term" value="P:defense response"/>
    <property type="evidence" value="ECO:0007669"/>
    <property type="project" value="InterPro"/>
</dbReference>
<dbReference type="Pfam" id="PF00931">
    <property type="entry name" value="NB-ARC"/>
    <property type="match status" value="1"/>
</dbReference>
<dbReference type="Gene3D" id="3.40.50.300">
    <property type="entry name" value="P-loop containing nucleotide triphosphate hydrolases"/>
    <property type="match status" value="1"/>
</dbReference>
<dbReference type="PRINTS" id="PR00364">
    <property type="entry name" value="DISEASERSIST"/>
</dbReference>
<dbReference type="Pfam" id="PF23286">
    <property type="entry name" value="LRR_13"/>
    <property type="match status" value="1"/>
</dbReference>
<organism evidence="7 8">
    <name type="scientific">Rubus argutus</name>
    <name type="common">Southern blackberry</name>
    <dbReference type="NCBI Taxonomy" id="59490"/>
    <lineage>
        <taxon>Eukaryota</taxon>
        <taxon>Viridiplantae</taxon>
        <taxon>Streptophyta</taxon>
        <taxon>Embryophyta</taxon>
        <taxon>Tracheophyta</taxon>
        <taxon>Spermatophyta</taxon>
        <taxon>Magnoliopsida</taxon>
        <taxon>eudicotyledons</taxon>
        <taxon>Gunneridae</taxon>
        <taxon>Pentapetalae</taxon>
        <taxon>rosids</taxon>
        <taxon>fabids</taxon>
        <taxon>Rosales</taxon>
        <taxon>Rosaceae</taxon>
        <taxon>Rosoideae</taxon>
        <taxon>Rosoideae incertae sedis</taxon>
        <taxon>Rubus</taxon>
    </lineage>
</organism>
<sequence length="1036" mass="117121">MVLTNEADGHESKFIKKIVRVMEDKLRRIPLGLEPYLIGIDSQAEHINLWLQDGSTDVGILLIHGMRGIGKSTIAKFVYNSNFLMFERCSFLENIREVSEQSNGLLRLQNQLLNDILTGSKVKIHNISEGMAKIEDAISSRRIFLVLDDVDHVDQLAALLRMQNQFHPESKIIITSSCAGLLEAHCQSVKVHEVRILGNSESLALFSWHAFGQDYPIQSYKDHSNRVVDYCAGLPLALKVLGSSLFGKTKAVWESALKKLEAIPNGKIMEKLKISYDSLHDDHDQNLFLHIACFFIGMEKDVIVGILDDCDFFTEVGIQSLIDRCLVTIDGYNKVRMHDMIRDMGREIVRLESKEPGERTRLWHHKDSFQVLTENNGTQAIEGLVLNMHMLPAFSPSRNSNKVVLETNSFTRMPKLRFLHLSHVQLSGCYQEFPKRLRWLCWIKFPLASLPTDFPLESLVALEMCYSSLRQLWSGKKNLPSLKILNLSHSHSFTESPDFSTVPNLERLNLKDCVSLVHVHECFGSLERLVYLNIENCKSIRKLPKNTCMQISLETLIISGCSSLNELPVDMRKMESLKVFQADGVPIHRLLTTTGEVEFFPTLVQEISRASYLPCSLVSLSLRNCNLINDDFPKNFGSLSSLQKLDVSGNPISSLPDCIRGLTWLDELDFSGCTKLKSLVKLPEVSCLSYVDCSSLEKVTYQSWSSLTQWTWGNNDSLVELEGNFKLESIERVDKEMIDLLSLSKLDPLETIMMDSLESWWKGTHPIQGLYEPGIFSTFLPGDKVPGKFSHRNTGSSVSFTVPILANLTIRGLNVFSVITKSNNNDSDPMTNIVHIDGSEHPTITVVSNKSQGLKWIHGPMFFGVPGEGKDVTWLSHWRFGDRLKGGDEVTILIYTKSEFKVKECGIQLVYYDEKDQDKISSTSEDPCFLGAGVESTIDYYSSDEERIIFQCDNTAIEGNIDLIMDINEKSNKEEQQRDLILRLASESGSESNNNKCGIRSWKGRLINVLFRCLPLLSRSSLFHQRKKQQPSTSPP</sequence>
<dbReference type="PANTHER" id="PTHR11017:SF563">
    <property type="entry name" value="TMV RESISTANCE PROTEIN N-LIKE"/>
    <property type="match status" value="1"/>
</dbReference>
<evidence type="ECO:0000256" key="1">
    <source>
        <dbReference type="ARBA" id="ARBA00022614"/>
    </source>
</evidence>
<feature type="domain" description="NB-ARC" evidence="4">
    <location>
        <begin position="43"/>
        <end position="212"/>
    </location>
</feature>
<keyword evidence="2" id="KW-0677">Repeat</keyword>
<feature type="domain" description="Disease resistance protein RPS4B/Roq1-like leucine-rich repeats" evidence="6">
    <location>
        <begin position="502"/>
        <end position="700"/>
    </location>
</feature>
<gene>
    <name evidence="7" type="ORF">M0R45_009637</name>
</gene>
<evidence type="ECO:0000313" key="8">
    <source>
        <dbReference type="Proteomes" id="UP001457282"/>
    </source>
</evidence>
<dbReference type="Proteomes" id="UP001457282">
    <property type="component" value="Unassembled WGS sequence"/>
</dbReference>
<evidence type="ECO:0000313" key="7">
    <source>
        <dbReference type="EMBL" id="KAK9944052.1"/>
    </source>
</evidence>
<dbReference type="SUPFAM" id="SSF52058">
    <property type="entry name" value="L domain-like"/>
    <property type="match status" value="1"/>
</dbReference>
<evidence type="ECO:0000259" key="6">
    <source>
        <dbReference type="Pfam" id="PF23286"/>
    </source>
</evidence>
<dbReference type="GO" id="GO:0043531">
    <property type="term" value="F:ADP binding"/>
    <property type="evidence" value="ECO:0007669"/>
    <property type="project" value="InterPro"/>
</dbReference>
<evidence type="ECO:0000259" key="4">
    <source>
        <dbReference type="Pfam" id="PF00931"/>
    </source>
</evidence>
<dbReference type="SUPFAM" id="SSF52540">
    <property type="entry name" value="P-loop containing nucleoside triphosphate hydrolases"/>
    <property type="match status" value="1"/>
</dbReference>
<dbReference type="InterPro" id="IPR027417">
    <property type="entry name" value="P-loop_NTPase"/>
</dbReference>
<dbReference type="Gene3D" id="3.80.10.10">
    <property type="entry name" value="Ribonuclease Inhibitor"/>
    <property type="match status" value="2"/>
</dbReference>
<keyword evidence="8" id="KW-1185">Reference proteome</keyword>
<dbReference type="InterPro" id="IPR058192">
    <property type="entry name" value="WHD_ROQ1-like"/>
</dbReference>
<dbReference type="InterPro" id="IPR001611">
    <property type="entry name" value="Leu-rich_rpt"/>
</dbReference>
<keyword evidence="3" id="KW-0611">Plant defense</keyword>
<dbReference type="Pfam" id="PF23282">
    <property type="entry name" value="WHD_ROQ1"/>
    <property type="match status" value="1"/>
</dbReference>
<evidence type="ECO:0000259" key="5">
    <source>
        <dbReference type="Pfam" id="PF23282"/>
    </source>
</evidence>
<name>A0AAW1Y599_RUBAR</name>
<keyword evidence="1" id="KW-0433">Leucine-rich repeat</keyword>
<dbReference type="InterPro" id="IPR044974">
    <property type="entry name" value="Disease_R_plants"/>
</dbReference>
<dbReference type="InterPro" id="IPR042197">
    <property type="entry name" value="Apaf_helical"/>
</dbReference>
<dbReference type="EMBL" id="JBEDUW010000002">
    <property type="protein sequence ID" value="KAK9944052.1"/>
    <property type="molecule type" value="Genomic_DNA"/>
</dbReference>
<proteinExistence type="predicted"/>
<dbReference type="InterPro" id="IPR058546">
    <property type="entry name" value="RPS4B/Roq1-like_LRR"/>
</dbReference>
<dbReference type="PROSITE" id="PS51450">
    <property type="entry name" value="LRR"/>
    <property type="match status" value="1"/>
</dbReference>